<dbReference type="EMBL" id="VDMD01000003">
    <property type="protein sequence ID" value="TRM66543.1"/>
    <property type="molecule type" value="Genomic_DNA"/>
</dbReference>
<dbReference type="Proteomes" id="UP000320762">
    <property type="component" value="Unassembled WGS sequence"/>
</dbReference>
<protein>
    <submittedName>
        <fullName evidence="2">Uncharacterized protein</fullName>
    </submittedName>
</protein>
<name>A0A550CP14_9AGAR</name>
<feature type="region of interest" description="Disordered" evidence="1">
    <location>
        <begin position="56"/>
        <end position="81"/>
    </location>
</feature>
<accession>A0A550CP14</accession>
<organism evidence="2 3">
    <name type="scientific">Schizophyllum amplum</name>
    <dbReference type="NCBI Taxonomy" id="97359"/>
    <lineage>
        <taxon>Eukaryota</taxon>
        <taxon>Fungi</taxon>
        <taxon>Dikarya</taxon>
        <taxon>Basidiomycota</taxon>
        <taxon>Agaricomycotina</taxon>
        <taxon>Agaricomycetes</taxon>
        <taxon>Agaricomycetidae</taxon>
        <taxon>Agaricales</taxon>
        <taxon>Schizophyllaceae</taxon>
        <taxon>Schizophyllum</taxon>
    </lineage>
</organism>
<evidence type="ECO:0000313" key="3">
    <source>
        <dbReference type="Proteomes" id="UP000320762"/>
    </source>
</evidence>
<reference evidence="2 3" key="1">
    <citation type="journal article" date="2019" name="New Phytol.">
        <title>Comparative genomics reveals unique wood-decay strategies and fruiting body development in the Schizophyllaceae.</title>
        <authorList>
            <person name="Almasi E."/>
            <person name="Sahu N."/>
            <person name="Krizsan K."/>
            <person name="Balint B."/>
            <person name="Kovacs G.M."/>
            <person name="Kiss B."/>
            <person name="Cseklye J."/>
            <person name="Drula E."/>
            <person name="Henrissat B."/>
            <person name="Nagy I."/>
            <person name="Chovatia M."/>
            <person name="Adam C."/>
            <person name="LaButti K."/>
            <person name="Lipzen A."/>
            <person name="Riley R."/>
            <person name="Grigoriev I.V."/>
            <person name="Nagy L.G."/>
        </authorList>
    </citation>
    <scope>NUCLEOTIDE SEQUENCE [LARGE SCALE GENOMIC DNA]</scope>
    <source>
        <strain evidence="2 3">NL-1724</strain>
    </source>
</reference>
<keyword evidence="3" id="KW-1185">Reference proteome</keyword>
<dbReference type="AlphaFoldDB" id="A0A550CP14"/>
<evidence type="ECO:0000313" key="2">
    <source>
        <dbReference type="EMBL" id="TRM66543.1"/>
    </source>
</evidence>
<evidence type="ECO:0000256" key="1">
    <source>
        <dbReference type="SAM" id="MobiDB-lite"/>
    </source>
</evidence>
<sequence length="81" mass="9189">MGQALTWLSSTFTSIFLGLLRGALGWRYVEHRFGAELEHETALDAQFKLRRRQDIRARGHLQDPPRSRVDDGALQSATATH</sequence>
<gene>
    <name evidence="2" type="ORF">BD626DRAFT_483029</name>
</gene>
<proteinExistence type="predicted"/>
<feature type="compositionally biased region" description="Basic and acidic residues" evidence="1">
    <location>
        <begin position="56"/>
        <end position="71"/>
    </location>
</feature>
<comment type="caution">
    <text evidence="2">The sequence shown here is derived from an EMBL/GenBank/DDBJ whole genome shotgun (WGS) entry which is preliminary data.</text>
</comment>